<dbReference type="InterPro" id="IPR046675">
    <property type="entry name" value="DUF6545"/>
</dbReference>
<evidence type="ECO:0000313" key="3">
    <source>
        <dbReference type="EMBL" id="GGG01476.1"/>
    </source>
</evidence>
<dbReference type="EMBL" id="BMCU01000002">
    <property type="protein sequence ID" value="GGG01476.1"/>
    <property type="molecule type" value="Genomic_DNA"/>
</dbReference>
<dbReference type="RefSeq" id="WP_188544133.1">
    <property type="nucleotide sequence ID" value="NZ_BMCU01000002.1"/>
</dbReference>
<accession>A0A917FRA9</accession>
<feature type="transmembrane region" description="Helical" evidence="1">
    <location>
        <begin position="107"/>
        <end position="125"/>
    </location>
</feature>
<dbReference type="Proteomes" id="UP000654257">
    <property type="component" value="Unassembled WGS sequence"/>
</dbReference>
<keyword evidence="1" id="KW-0812">Transmembrane</keyword>
<feature type="transmembrane region" description="Helical" evidence="1">
    <location>
        <begin position="178"/>
        <end position="206"/>
    </location>
</feature>
<feature type="transmembrane region" description="Helical" evidence="1">
    <location>
        <begin position="75"/>
        <end position="95"/>
    </location>
</feature>
<feature type="transmembrane region" description="Helical" evidence="1">
    <location>
        <begin position="145"/>
        <end position="166"/>
    </location>
</feature>
<proteinExistence type="predicted"/>
<organism evidence="3 4">
    <name type="scientific">Rhodococcoides trifolii</name>
    <dbReference type="NCBI Taxonomy" id="908250"/>
    <lineage>
        <taxon>Bacteria</taxon>
        <taxon>Bacillati</taxon>
        <taxon>Actinomycetota</taxon>
        <taxon>Actinomycetes</taxon>
        <taxon>Mycobacteriales</taxon>
        <taxon>Nocardiaceae</taxon>
        <taxon>Rhodococcoides</taxon>
    </lineage>
</organism>
<name>A0A917FRA9_9NOCA</name>
<sequence>MTSSVPPLIAYPVILLAIVVILARLSLPNTSISARRITAALVLCVVCCLLRETGVHEVVTDATGGSIDTPLMQQLSSIALMLVVVPLLLVTISWFPGHQRPGRGVAAVLYSLGSLSGVLMIALGTHARSLNTYIDRTPGWETLGYFTLFGIWSTTLGVVTLAASIGELKRGNLPTRHVLTLMLVLVLGGWIMKESLSISICAVLAASGTGKSFVDFQIQANENNTIYLVLIGSVCGALLPLQRLAERHGVDTWTRAHRRLLPMWGDLTDACPEVRLNRVDDSDPNLTPRHRAHRMSIEMRDAMVILTRYAPCTDHPTIGDATLAAAVAVAGAAARKRAGARPQVGVASTLVAGRDLRGELRSLSRLAKVWPQARAAVGQDMHRYVDSPV</sequence>
<feature type="transmembrane region" description="Helical" evidence="1">
    <location>
        <begin position="37"/>
        <end position="55"/>
    </location>
</feature>
<reference evidence="3" key="2">
    <citation type="submission" date="2020-09" db="EMBL/GenBank/DDBJ databases">
        <authorList>
            <person name="Sun Q."/>
            <person name="Sedlacek I."/>
        </authorList>
    </citation>
    <scope>NUCLEOTIDE SEQUENCE</scope>
    <source>
        <strain evidence="3">CCM 7905</strain>
    </source>
</reference>
<dbReference type="AlphaFoldDB" id="A0A917FRA9"/>
<keyword evidence="1" id="KW-1133">Transmembrane helix</keyword>
<feature type="transmembrane region" description="Helical" evidence="1">
    <location>
        <begin position="6"/>
        <end position="25"/>
    </location>
</feature>
<keyword evidence="1" id="KW-0472">Membrane</keyword>
<protein>
    <recommendedName>
        <fullName evidence="2">DUF6545 domain-containing protein</fullName>
    </recommendedName>
</protein>
<reference evidence="3" key="1">
    <citation type="journal article" date="2014" name="Int. J. Syst. Evol. Microbiol.">
        <title>Complete genome sequence of Corynebacterium casei LMG S-19264T (=DSM 44701T), isolated from a smear-ripened cheese.</title>
        <authorList>
            <consortium name="US DOE Joint Genome Institute (JGI-PGF)"/>
            <person name="Walter F."/>
            <person name="Albersmeier A."/>
            <person name="Kalinowski J."/>
            <person name="Ruckert C."/>
        </authorList>
    </citation>
    <scope>NUCLEOTIDE SEQUENCE</scope>
    <source>
        <strain evidence="3">CCM 7905</strain>
    </source>
</reference>
<evidence type="ECO:0000313" key="4">
    <source>
        <dbReference type="Proteomes" id="UP000654257"/>
    </source>
</evidence>
<dbReference type="Pfam" id="PF20182">
    <property type="entry name" value="DUF6545"/>
    <property type="match status" value="1"/>
</dbReference>
<evidence type="ECO:0000256" key="1">
    <source>
        <dbReference type="SAM" id="Phobius"/>
    </source>
</evidence>
<feature type="domain" description="DUF6545" evidence="2">
    <location>
        <begin position="253"/>
        <end position="371"/>
    </location>
</feature>
<gene>
    <name evidence="3" type="ORF">GCM10007304_14320</name>
</gene>
<keyword evidence="4" id="KW-1185">Reference proteome</keyword>
<evidence type="ECO:0000259" key="2">
    <source>
        <dbReference type="Pfam" id="PF20182"/>
    </source>
</evidence>
<comment type="caution">
    <text evidence="3">The sequence shown here is derived from an EMBL/GenBank/DDBJ whole genome shotgun (WGS) entry which is preliminary data.</text>
</comment>